<keyword evidence="3" id="KW-1185">Reference proteome</keyword>
<protein>
    <submittedName>
        <fullName evidence="2">Uncharacterized protein</fullName>
    </submittedName>
</protein>
<evidence type="ECO:0000313" key="2">
    <source>
        <dbReference type="EMBL" id="GAA5810653.1"/>
    </source>
</evidence>
<evidence type="ECO:0000256" key="1">
    <source>
        <dbReference type="SAM" id="MobiDB-lite"/>
    </source>
</evidence>
<dbReference type="Proteomes" id="UP001473302">
    <property type="component" value="Unassembled WGS sequence"/>
</dbReference>
<sequence length="62" mass="7084">MSESDNFKEQRGHLSSMLAKEIPPTLPKPRKPLQPEFESMDDIKPMARGIPTILKRPLPKTE</sequence>
<evidence type="ECO:0000313" key="3">
    <source>
        <dbReference type="Proteomes" id="UP001473302"/>
    </source>
</evidence>
<name>A0ABP9YUV3_9FUNG</name>
<comment type="caution">
    <text evidence="2">The sequence shown here is derived from an EMBL/GenBank/DDBJ whole genome shotgun (WGS) entry which is preliminary data.</text>
</comment>
<feature type="region of interest" description="Disordered" evidence="1">
    <location>
        <begin position="1"/>
        <end position="62"/>
    </location>
</feature>
<reference evidence="2 3" key="1">
    <citation type="submission" date="2024-04" db="EMBL/GenBank/DDBJ databases">
        <title>genome sequences of Mucor flavus KT1a and Helicostylum pulchrum KT1b strains isolated from the surface of a dry-aged beef.</title>
        <authorList>
            <person name="Toyotome T."/>
            <person name="Hosono M."/>
            <person name="Torimaru M."/>
            <person name="Fukuda K."/>
            <person name="Mikami N."/>
        </authorList>
    </citation>
    <scope>NUCLEOTIDE SEQUENCE [LARGE SCALE GENOMIC DNA]</scope>
    <source>
        <strain evidence="2 3">KT1a</strain>
    </source>
</reference>
<organism evidence="2 3">
    <name type="scientific">Mucor flavus</name>
    <dbReference type="NCBI Taxonomy" id="439312"/>
    <lineage>
        <taxon>Eukaryota</taxon>
        <taxon>Fungi</taxon>
        <taxon>Fungi incertae sedis</taxon>
        <taxon>Mucoromycota</taxon>
        <taxon>Mucoromycotina</taxon>
        <taxon>Mucoromycetes</taxon>
        <taxon>Mucorales</taxon>
        <taxon>Mucorineae</taxon>
        <taxon>Mucoraceae</taxon>
        <taxon>Mucor</taxon>
    </lineage>
</organism>
<feature type="compositionally biased region" description="Basic and acidic residues" evidence="1">
    <location>
        <begin position="1"/>
        <end position="12"/>
    </location>
</feature>
<accession>A0ABP9YUV3</accession>
<dbReference type="EMBL" id="BAABUK010000008">
    <property type="protein sequence ID" value="GAA5810653.1"/>
    <property type="molecule type" value="Genomic_DNA"/>
</dbReference>
<gene>
    <name evidence="2" type="ORF">MFLAVUS_004077</name>
</gene>
<proteinExistence type="predicted"/>